<name>L0JY89_9EURY</name>
<protein>
    <submittedName>
        <fullName evidence="3">Amidase, Asp-tRNAAsn/Glu-tRNAGln amidotransferase A subunit</fullName>
    </submittedName>
</protein>
<dbReference type="STRING" id="694430.Natoc_1254"/>
<feature type="region of interest" description="Disordered" evidence="1">
    <location>
        <begin position="151"/>
        <end position="172"/>
    </location>
</feature>
<evidence type="ECO:0000313" key="4">
    <source>
        <dbReference type="Proteomes" id="UP000010878"/>
    </source>
</evidence>
<organism evidence="3 4">
    <name type="scientific">Natronococcus occultus SP4</name>
    <dbReference type="NCBI Taxonomy" id="694430"/>
    <lineage>
        <taxon>Archaea</taxon>
        <taxon>Methanobacteriati</taxon>
        <taxon>Methanobacteriota</taxon>
        <taxon>Stenosarchaea group</taxon>
        <taxon>Halobacteria</taxon>
        <taxon>Halobacteriales</taxon>
        <taxon>Natrialbaceae</taxon>
        <taxon>Natronococcus</taxon>
    </lineage>
</organism>
<gene>
    <name evidence="3" type="ORF">Natoc_1254</name>
</gene>
<dbReference type="AlphaFoldDB" id="L0JY89"/>
<accession>L0JY89</accession>
<dbReference type="RefSeq" id="WP_015320535.1">
    <property type="nucleotide sequence ID" value="NC_019974.1"/>
</dbReference>
<dbReference type="KEGG" id="nou:Natoc_1254"/>
<feature type="domain" description="Amidase" evidence="2">
    <location>
        <begin position="81"/>
        <end position="491"/>
    </location>
</feature>
<dbReference type="PANTHER" id="PTHR11895:SF7">
    <property type="entry name" value="GLUTAMYL-TRNA(GLN) AMIDOTRANSFERASE SUBUNIT A, MITOCHONDRIAL"/>
    <property type="match status" value="1"/>
</dbReference>
<evidence type="ECO:0000259" key="2">
    <source>
        <dbReference type="Pfam" id="PF01425"/>
    </source>
</evidence>
<dbReference type="OrthoDB" id="7931at2157"/>
<dbReference type="GeneID" id="32188897"/>
<evidence type="ECO:0000313" key="3">
    <source>
        <dbReference type="EMBL" id="AGB37084.1"/>
    </source>
</evidence>
<evidence type="ECO:0000256" key="1">
    <source>
        <dbReference type="SAM" id="MobiDB-lite"/>
    </source>
</evidence>
<dbReference type="Proteomes" id="UP000010878">
    <property type="component" value="Chromosome"/>
</dbReference>
<dbReference type="InterPro" id="IPR036928">
    <property type="entry name" value="AS_sf"/>
</dbReference>
<dbReference type="InterPro" id="IPR023631">
    <property type="entry name" value="Amidase_dom"/>
</dbReference>
<dbReference type="Gene3D" id="3.90.1300.10">
    <property type="entry name" value="Amidase signature (AS) domain"/>
    <property type="match status" value="1"/>
</dbReference>
<keyword evidence="3" id="KW-0808">Transferase</keyword>
<keyword evidence="4" id="KW-1185">Reference proteome</keyword>
<dbReference type="GO" id="GO:0016740">
    <property type="term" value="F:transferase activity"/>
    <property type="evidence" value="ECO:0007669"/>
    <property type="project" value="UniProtKB-KW"/>
</dbReference>
<dbReference type="SUPFAM" id="SSF75304">
    <property type="entry name" value="Amidase signature (AS) enzymes"/>
    <property type="match status" value="1"/>
</dbReference>
<dbReference type="eggNOG" id="arCOG01717">
    <property type="taxonomic scope" value="Archaea"/>
</dbReference>
<reference evidence="3 4" key="1">
    <citation type="submission" date="2012-11" db="EMBL/GenBank/DDBJ databases">
        <title>FINISHED of Natronococcus occultus SP4, DSM 3396.</title>
        <authorList>
            <consortium name="DOE Joint Genome Institute"/>
            <person name="Eisen J."/>
            <person name="Huntemann M."/>
            <person name="Wei C.-L."/>
            <person name="Han J."/>
            <person name="Detter J.C."/>
            <person name="Han C."/>
            <person name="Tapia R."/>
            <person name="Chen A."/>
            <person name="Kyrpides N."/>
            <person name="Mavromatis K."/>
            <person name="Markowitz V."/>
            <person name="Szeto E."/>
            <person name="Ivanova N."/>
            <person name="Mikhailova N."/>
            <person name="Ovchinnikova G."/>
            <person name="Pagani I."/>
            <person name="Pati A."/>
            <person name="Goodwin L."/>
            <person name="Nordberg H.P."/>
            <person name="Cantor M.N."/>
            <person name="Hua S.X."/>
            <person name="Woyke T."/>
            <person name="Eisen J."/>
            <person name="Klenk H.-P."/>
            <person name="Klenk H.-P."/>
        </authorList>
    </citation>
    <scope>NUCLEOTIDE SEQUENCE [LARGE SCALE GENOMIC DNA]</scope>
    <source>
        <strain evidence="3 4">SP4</strain>
    </source>
</reference>
<dbReference type="EMBL" id="CP003929">
    <property type="protein sequence ID" value="AGB37084.1"/>
    <property type="molecule type" value="Genomic_DNA"/>
</dbReference>
<dbReference type="HOGENOM" id="CLU_009600_0_3_2"/>
<sequence length="502" mass="53633">MSELSTEEVRKLADQFGISVSDHELSNIRDQVNSNLEGLAEVKSFVERESEETVGERTWKTATDNSHNSIITRCEVPPTADHNGLLEDLSVSVKDNISVAGIPMEAGSAALQGYIPQTDATVIKRVRRAGASITAKTNLDEFGAGARAISNNGQMTHPDDPERIPGGSSGGSAITVSTGEVDVSLAADTGGSGRMPAAHCGIIGLKPTYGLVPTSGIIENSYTLDHVATMAKTVEECAALLEAIAGRDPDDAASMVAAAKPEYQVGGYVEALNNAVSLEDTTIGVIKEGLGHGTAEQEVMSGIVHQTEAAIDRLSDNGAEISRISIKDFELSGPIKYALSYAELAAHWRDAAADYRRLGNVDPSYQQAFAARSQAFGQQVNWYYRARLLAGAHLVNNEHGGLYMYAQKAREQLCDQFEAALKEVDVFLLPTLPIIAPRLSEATDPGYNYARNTHPANVTKLPAITVPNGRVQGVPVGMQLMGSAFSEKQLLSISKRVLDVIR</sequence>
<dbReference type="Pfam" id="PF01425">
    <property type="entry name" value="Amidase"/>
    <property type="match status" value="1"/>
</dbReference>
<dbReference type="InterPro" id="IPR000120">
    <property type="entry name" value="Amidase"/>
</dbReference>
<proteinExistence type="predicted"/>
<dbReference type="PANTHER" id="PTHR11895">
    <property type="entry name" value="TRANSAMIDASE"/>
    <property type="match status" value="1"/>
</dbReference>